<evidence type="ECO:0000313" key="3">
    <source>
        <dbReference type="Proteomes" id="UP000797356"/>
    </source>
</evidence>
<dbReference type="InterPro" id="IPR036691">
    <property type="entry name" value="Endo/exonu/phosph_ase_sf"/>
</dbReference>
<dbReference type="OrthoDB" id="786811at2759"/>
<name>A0A8K0IQY4_COCNU</name>
<gene>
    <name evidence="2" type="ORF">COCNU_12G001740</name>
</gene>
<comment type="caution">
    <text evidence="2">The sequence shown here is derived from an EMBL/GenBank/DDBJ whole genome shotgun (WGS) entry which is preliminary data.</text>
</comment>
<reference evidence="2" key="1">
    <citation type="journal article" date="2017" name="Gigascience">
        <title>The genome draft of coconut (Cocos nucifera).</title>
        <authorList>
            <person name="Xiao Y."/>
            <person name="Xu P."/>
            <person name="Fan H."/>
            <person name="Baudouin L."/>
            <person name="Xia W."/>
            <person name="Bocs S."/>
            <person name="Xu J."/>
            <person name="Li Q."/>
            <person name="Guo A."/>
            <person name="Zhou L."/>
            <person name="Li J."/>
            <person name="Wu Y."/>
            <person name="Ma Z."/>
            <person name="Armero A."/>
            <person name="Issali A.E."/>
            <person name="Liu N."/>
            <person name="Peng M."/>
            <person name="Yang Y."/>
        </authorList>
    </citation>
    <scope>NUCLEOTIDE SEQUENCE</scope>
    <source>
        <tissue evidence="2">Spear leaf of Hainan Tall coconut</tissue>
    </source>
</reference>
<evidence type="ECO:0000256" key="1">
    <source>
        <dbReference type="SAM" id="MobiDB-lite"/>
    </source>
</evidence>
<keyword evidence="3" id="KW-1185">Reference proteome</keyword>
<reference evidence="2" key="2">
    <citation type="submission" date="2019-07" db="EMBL/GenBank/DDBJ databases">
        <authorList>
            <person name="Yang Y."/>
            <person name="Bocs S."/>
            <person name="Baudouin L."/>
        </authorList>
    </citation>
    <scope>NUCLEOTIDE SEQUENCE</scope>
    <source>
        <tissue evidence="2">Spear leaf of Hainan Tall coconut</tissue>
    </source>
</reference>
<feature type="region of interest" description="Disordered" evidence="1">
    <location>
        <begin position="1"/>
        <end position="23"/>
    </location>
</feature>
<dbReference type="EMBL" id="CM017883">
    <property type="protein sequence ID" value="KAG1365174.1"/>
    <property type="molecule type" value="Genomic_DNA"/>
</dbReference>
<accession>A0A8K0IQY4</accession>
<protein>
    <recommendedName>
        <fullName evidence="4">Endonuclease/exonuclease/phosphatase domain-containing protein</fullName>
    </recommendedName>
</protein>
<evidence type="ECO:0008006" key="4">
    <source>
        <dbReference type="Google" id="ProtNLM"/>
    </source>
</evidence>
<dbReference type="Proteomes" id="UP000797356">
    <property type="component" value="Chromosome 12"/>
</dbReference>
<proteinExistence type="predicted"/>
<dbReference type="SUPFAM" id="SSF56219">
    <property type="entry name" value="DNase I-like"/>
    <property type="match status" value="1"/>
</dbReference>
<dbReference type="AlphaFoldDB" id="A0A8K0IQY4"/>
<evidence type="ECO:0000313" key="2">
    <source>
        <dbReference type="EMBL" id="KAG1365174.1"/>
    </source>
</evidence>
<organism evidence="2 3">
    <name type="scientific">Cocos nucifera</name>
    <name type="common">Coconut palm</name>
    <dbReference type="NCBI Taxonomy" id="13894"/>
    <lineage>
        <taxon>Eukaryota</taxon>
        <taxon>Viridiplantae</taxon>
        <taxon>Streptophyta</taxon>
        <taxon>Embryophyta</taxon>
        <taxon>Tracheophyta</taxon>
        <taxon>Spermatophyta</taxon>
        <taxon>Magnoliopsida</taxon>
        <taxon>Liliopsida</taxon>
        <taxon>Arecaceae</taxon>
        <taxon>Arecoideae</taxon>
        <taxon>Cocoseae</taxon>
        <taxon>Attaleinae</taxon>
        <taxon>Cocos</taxon>
    </lineage>
</organism>
<sequence length="194" mass="21560">MATTSSEVEPCATDHNESQMDPGASHYYVKAVPWDQTSSTVEVDPSMMASSPARLKKLVVRESSEGVLPLERCNSEKEANLLTDHGERDGVPLQKFHRAVGLQWQIFSIPAEGMSGGIIILWRKNRPSIDFLSTTRLGAVGLINVPGMRPWIIVVIYASTCFGERRQVWDLITTYISTRYPMLAIGDFNVICTT</sequence>